<dbReference type="SUPFAM" id="SSF53067">
    <property type="entry name" value="Actin-like ATPase domain"/>
    <property type="match status" value="2"/>
</dbReference>
<dbReference type="CDD" id="cd10231">
    <property type="entry name" value="ASKHA_NBD_HSP70_YegD-like"/>
    <property type="match status" value="1"/>
</dbReference>
<evidence type="ECO:0000313" key="4">
    <source>
        <dbReference type="EMBL" id="TCS39723.1"/>
    </source>
</evidence>
<dbReference type="InterPro" id="IPR018181">
    <property type="entry name" value="Heat_shock_70_CS"/>
</dbReference>
<evidence type="ECO:0000256" key="2">
    <source>
        <dbReference type="ARBA" id="ARBA00022741"/>
    </source>
</evidence>
<dbReference type="PANTHER" id="PTHR19375">
    <property type="entry name" value="HEAT SHOCK PROTEIN 70KDA"/>
    <property type="match status" value="1"/>
</dbReference>
<dbReference type="RefSeq" id="WP_132702254.1">
    <property type="nucleotide sequence ID" value="NZ_SLZR01000012.1"/>
</dbReference>
<gene>
    <name evidence="4" type="ORF">BCF53_1128</name>
</gene>
<organism evidence="4 5">
    <name type="scientific">Reinekea marinisedimentorum</name>
    <dbReference type="NCBI Taxonomy" id="230495"/>
    <lineage>
        <taxon>Bacteria</taxon>
        <taxon>Pseudomonadati</taxon>
        <taxon>Pseudomonadota</taxon>
        <taxon>Gammaproteobacteria</taxon>
        <taxon>Oceanospirillales</taxon>
        <taxon>Saccharospirillaceae</taxon>
        <taxon>Reinekea</taxon>
    </lineage>
</organism>
<dbReference type="InterPro" id="IPR042054">
    <property type="entry name" value="YegD-like"/>
</dbReference>
<comment type="similarity">
    <text evidence="1">Belongs to the heat shock protein 70 family.</text>
</comment>
<evidence type="ECO:0000256" key="1">
    <source>
        <dbReference type="ARBA" id="ARBA00007381"/>
    </source>
</evidence>
<dbReference type="Proteomes" id="UP000295793">
    <property type="component" value="Unassembled WGS sequence"/>
</dbReference>
<keyword evidence="5" id="KW-1185">Reference proteome</keyword>
<name>A0A4R3I3T7_9GAMM</name>
<dbReference type="InterPro" id="IPR013126">
    <property type="entry name" value="Hsp_70_fam"/>
</dbReference>
<sequence>MSICGLDFGTSNSTVSLLNDSNVQMVPLEQNPLSGQMETTLPSALFFDFEDDTISFGREAIAQYTDGDFGRLMRSMKNILGSSNMAEGTQVKATMYSFDDIIRFFIQSLKERTEAFAGYEVSSVVLGRPVHFNDDDAALDAEAESRLAAIAKSIGFKDVSFQFEPIAAAYDYEQQIRGEELALIIDMGGGTSDFTLMRLSPEQRGKADRTADILGHHGIHIGGTDFDRHLSLQTVMPHLGLGTPYKDKPNLTMPRHYYVDLATWHVIHRLYEPKVLRDIAELTLQAKDSLALKRMADVLKNKQGHRLAGLVEHAKIELSDSPDYFIDLGFIESASAGLAHLPVTQLNLEQAVHSDVERVIQAAEESLTLAGLKKQQVTTLFTTGGSTALPVVQKRVRETFPNANLVAGDLFNSVGAGLVLEAQRRYC</sequence>
<dbReference type="Pfam" id="PF00012">
    <property type="entry name" value="HSP70"/>
    <property type="match status" value="2"/>
</dbReference>
<keyword evidence="2" id="KW-0547">Nucleotide-binding</keyword>
<accession>A0A4R3I3T7</accession>
<evidence type="ECO:0000256" key="3">
    <source>
        <dbReference type="ARBA" id="ARBA00022840"/>
    </source>
</evidence>
<dbReference type="Gene3D" id="3.30.420.40">
    <property type="match status" value="2"/>
</dbReference>
<protein>
    <submittedName>
        <fullName evidence="4">Putative chaperone protein</fullName>
    </submittedName>
</protein>
<dbReference type="GO" id="GO:0005524">
    <property type="term" value="F:ATP binding"/>
    <property type="evidence" value="ECO:0007669"/>
    <property type="project" value="UniProtKB-KW"/>
</dbReference>
<keyword evidence="3" id="KW-0067">ATP-binding</keyword>
<dbReference type="InterPro" id="IPR043129">
    <property type="entry name" value="ATPase_NBD"/>
</dbReference>
<comment type="caution">
    <text evidence="4">The sequence shown here is derived from an EMBL/GenBank/DDBJ whole genome shotgun (WGS) entry which is preliminary data.</text>
</comment>
<reference evidence="4 5" key="1">
    <citation type="submission" date="2019-03" db="EMBL/GenBank/DDBJ databases">
        <title>Genomic Encyclopedia of Archaeal and Bacterial Type Strains, Phase II (KMG-II): from individual species to whole genera.</title>
        <authorList>
            <person name="Goeker M."/>
        </authorList>
    </citation>
    <scope>NUCLEOTIDE SEQUENCE [LARGE SCALE GENOMIC DNA]</scope>
    <source>
        <strain evidence="4 5">DSM 15388</strain>
    </source>
</reference>
<dbReference type="OrthoDB" id="9807934at2"/>
<dbReference type="EMBL" id="SLZR01000012">
    <property type="protein sequence ID" value="TCS39723.1"/>
    <property type="molecule type" value="Genomic_DNA"/>
</dbReference>
<dbReference type="PROSITE" id="PS00329">
    <property type="entry name" value="HSP70_2"/>
    <property type="match status" value="1"/>
</dbReference>
<dbReference type="AlphaFoldDB" id="A0A4R3I3T7"/>
<proteinExistence type="inferred from homology"/>
<evidence type="ECO:0000313" key="5">
    <source>
        <dbReference type="Proteomes" id="UP000295793"/>
    </source>
</evidence>
<dbReference type="GO" id="GO:0140662">
    <property type="term" value="F:ATP-dependent protein folding chaperone"/>
    <property type="evidence" value="ECO:0007669"/>
    <property type="project" value="InterPro"/>
</dbReference>